<name>A0A7W6GL23_9HYPH</name>
<proteinExistence type="predicted"/>
<evidence type="ECO:0000313" key="2">
    <source>
        <dbReference type="EMBL" id="MBB3977479.1"/>
    </source>
</evidence>
<evidence type="ECO:0000313" key="3">
    <source>
        <dbReference type="Proteomes" id="UP000574761"/>
    </source>
</evidence>
<reference evidence="2 3" key="1">
    <citation type="submission" date="2020-08" db="EMBL/GenBank/DDBJ databases">
        <title>Genomic Encyclopedia of Type Strains, Phase IV (KMG-IV): sequencing the most valuable type-strain genomes for metagenomic binning, comparative biology and taxonomic classification.</title>
        <authorList>
            <person name="Goeker M."/>
        </authorList>
    </citation>
    <scope>NUCLEOTIDE SEQUENCE [LARGE SCALE GENOMIC DNA]</scope>
    <source>
        <strain evidence="2 3">DSM 100211</strain>
    </source>
</reference>
<organism evidence="2 3">
    <name type="scientific">Mycoplana azooxidifex</name>
    <dbReference type="NCBI Taxonomy" id="1636188"/>
    <lineage>
        <taxon>Bacteria</taxon>
        <taxon>Pseudomonadati</taxon>
        <taxon>Pseudomonadota</taxon>
        <taxon>Alphaproteobacteria</taxon>
        <taxon>Hyphomicrobiales</taxon>
        <taxon>Rhizobiaceae</taxon>
        <taxon>Mycoplana</taxon>
    </lineage>
</organism>
<evidence type="ECO:0000256" key="1">
    <source>
        <dbReference type="SAM" id="MobiDB-lite"/>
    </source>
</evidence>
<dbReference type="Proteomes" id="UP000574761">
    <property type="component" value="Unassembled WGS sequence"/>
</dbReference>
<dbReference type="RefSeq" id="WP_183804937.1">
    <property type="nucleotide sequence ID" value="NZ_JACIEE010000005.1"/>
</dbReference>
<gene>
    <name evidence="2" type="ORF">GGQ64_002685</name>
</gene>
<accession>A0A7W6GL23</accession>
<dbReference type="EMBL" id="JACIEE010000005">
    <property type="protein sequence ID" value="MBB3977479.1"/>
    <property type="molecule type" value="Genomic_DNA"/>
</dbReference>
<comment type="caution">
    <text evidence="2">The sequence shown here is derived from an EMBL/GenBank/DDBJ whole genome shotgun (WGS) entry which is preliminary data.</text>
</comment>
<protein>
    <submittedName>
        <fullName evidence="2">Uncharacterized protein</fullName>
    </submittedName>
</protein>
<feature type="compositionally biased region" description="Low complexity" evidence="1">
    <location>
        <begin position="209"/>
        <end position="229"/>
    </location>
</feature>
<sequence length="229" mass="23828">MRLLPSNLWLPKKVLILLSGVIVLTGASGAVAVFVGRDAILGPPAERISGVACTTIMTVRQSRDGQEWLRRYIRANAADGDMRIKTALRVAGALSNQEHADLYQVVLLDEAGPAVRAGMRGRAIGAEVLFSREPGKIAGLTAAFQASYVEGTAAENGEFYGERKALKLDEIKGIVTAMADRTDCLDPDATGENAIASAGGEPAGEDHAAASGDGEAAAPPQEHAAASVH</sequence>
<feature type="region of interest" description="Disordered" evidence="1">
    <location>
        <begin position="186"/>
        <end position="229"/>
    </location>
</feature>
<keyword evidence="3" id="KW-1185">Reference proteome</keyword>
<dbReference type="AlphaFoldDB" id="A0A7W6GL23"/>